<dbReference type="PANTHER" id="PTHR21162:SF0">
    <property type="entry name" value="P53 AND DNA DAMAGE-REGULATED PROTEIN 1"/>
    <property type="match status" value="1"/>
</dbReference>
<dbReference type="KEGG" id="btab:109030910"/>
<reference evidence="4" key="1">
    <citation type="submission" date="2021-12" db="EMBL/GenBank/DDBJ databases">
        <authorList>
            <person name="King R."/>
        </authorList>
    </citation>
    <scope>NUCLEOTIDE SEQUENCE</scope>
</reference>
<comment type="subcellular location">
    <subcellularLocation>
        <location evidence="1">Cytoplasm</location>
    </subcellularLocation>
</comment>
<dbReference type="CDD" id="cd22860">
    <property type="entry name" value="PDRG1"/>
    <property type="match status" value="1"/>
</dbReference>
<keyword evidence="2" id="KW-0963">Cytoplasm</keyword>
<keyword evidence="3" id="KW-0143">Chaperone</keyword>
<name>A0A9P0AEM9_BEMTA</name>
<dbReference type="OrthoDB" id="20282at2759"/>
<organism evidence="4 5">
    <name type="scientific">Bemisia tabaci</name>
    <name type="common">Sweetpotato whitefly</name>
    <name type="synonym">Aleurodes tabaci</name>
    <dbReference type="NCBI Taxonomy" id="7038"/>
    <lineage>
        <taxon>Eukaryota</taxon>
        <taxon>Metazoa</taxon>
        <taxon>Ecdysozoa</taxon>
        <taxon>Arthropoda</taxon>
        <taxon>Hexapoda</taxon>
        <taxon>Insecta</taxon>
        <taxon>Pterygota</taxon>
        <taxon>Neoptera</taxon>
        <taxon>Paraneoptera</taxon>
        <taxon>Hemiptera</taxon>
        <taxon>Sternorrhyncha</taxon>
        <taxon>Aleyrodoidea</taxon>
        <taxon>Aleyrodidae</taxon>
        <taxon>Aleyrodinae</taxon>
        <taxon>Bemisia</taxon>
    </lineage>
</organism>
<evidence type="ECO:0000256" key="3">
    <source>
        <dbReference type="ARBA" id="ARBA00023186"/>
    </source>
</evidence>
<keyword evidence="5" id="KW-1185">Reference proteome</keyword>
<proteinExistence type="predicted"/>
<gene>
    <name evidence="4" type="ORF">BEMITA_LOCUS9742</name>
</gene>
<dbReference type="PANTHER" id="PTHR21162">
    <property type="entry name" value="P53 AND DNA DAMAGE-REGULATED PROTEIN"/>
    <property type="match status" value="1"/>
</dbReference>
<dbReference type="GO" id="GO:0005737">
    <property type="term" value="C:cytoplasm"/>
    <property type="evidence" value="ECO:0007669"/>
    <property type="project" value="UniProtKB-SubCell"/>
</dbReference>
<dbReference type="Proteomes" id="UP001152759">
    <property type="component" value="Chromosome 5"/>
</dbReference>
<evidence type="ECO:0008006" key="6">
    <source>
        <dbReference type="Google" id="ProtNLM"/>
    </source>
</evidence>
<dbReference type="AlphaFoldDB" id="A0A9P0AEM9"/>
<dbReference type="EMBL" id="OU963866">
    <property type="protein sequence ID" value="CAH0391092.1"/>
    <property type="molecule type" value="Genomic_DNA"/>
</dbReference>
<evidence type="ECO:0000256" key="2">
    <source>
        <dbReference type="ARBA" id="ARBA00022490"/>
    </source>
</evidence>
<sequence>MEISQKSIEYLTAVEKQAEEILTDKNEIIGLDQRRNDTRMGLRHLQKEKPKGKVWMASGPVLIKLSADKAETILKKDQVNTDAEINKIRSDLKVKVNRLRDLEYQSPVPGLTLQPMSGAEMSAINQVLGGHS</sequence>
<evidence type="ECO:0000313" key="5">
    <source>
        <dbReference type="Proteomes" id="UP001152759"/>
    </source>
</evidence>
<evidence type="ECO:0000313" key="4">
    <source>
        <dbReference type="EMBL" id="CAH0391092.1"/>
    </source>
</evidence>
<protein>
    <recommendedName>
        <fullName evidence="6">P53 and DNA damage-regulated protein 1</fullName>
    </recommendedName>
</protein>
<dbReference type="SUPFAM" id="SSF46579">
    <property type="entry name" value="Prefoldin"/>
    <property type="match status" value="1"/>
</dbReference>
<dbReference type="InterPro" id="IPR030482">
    <property type="entry name" value="PDRG1"/>
</dbReference>
<accession>A0A9P0AEM9</accession>
<evidence type="ECO:0000256" key="1">
    <source>
        <dbReference type="ARBA" id="ARBA00004496"/>
    </source>
</evidence>